<dbReference type="Pfam" id="PF07530">
    <property type="entry name" value="PRE_C2HC"/>
    <property type="match status" value="1"/>
</dbReference>
<comment type="caution">
    <text evidence="2">The sequence shown here is derived from an EMBL/GenBank/DDBJ whole genome shotgun (WGS) entry which is preliminary data.</text>
</comment>
<evidence type="ECO:0000313" key="2">
    <source>
        <dbReference type="EMBL" id="KAK9709219.1"/>
    </source>
</evidence>
<feature type="domain" description="Pre-C2HC" evidence="1">
    <location>
        <begin position="296"/>
        <end position="352"/>
    </location>
</feature>
<dbReference type="InterPro" id="IPR006579">
    <property type="entry name" value="Pre_C2HC_dom"/>
</dbReference>
<gene>
    <name evidence="2" type="ORF">QE152_g26746</name>
</gene>
<evidence type="ECO:0000313" key="3">
    <source>
        <dbReference type="Proteomes" id="UP001458880"/>
    </source>
</evidence>
<dbReference type="EMBL" id="JASPKY010000314">
    <property type="protein sequence ID" value="KAK9709219.1"/>
    <property type="molecule type" value="Genomic_DNA"/>
</dbReference>
<dbReference type="PANTHER" id="PTHR33273:SF2">
    <property type="entry name" value="ENDONUCLEASE_EXONUCLEASE_PHOSPHATASE DOMAIN-CONTAINING PROTEIN"/>
    <property type="match status" value="1"/>
</dbReference>
<protein>
    <submittedName>
        <fullName evidence="2">Zinc finger associated protein</fullName>
    </submittedName>
</protein>
<dbReference type="PANTHER" id="PTHR33273">
    <property type="entry name" value="DOMAIN-CONTAINING PROTEIN, PUTATIVE-RELATED"/>
    <property type="match status" value="1"/>
</dbReference>
<dbReference type="Proteomes" id="UP001458880">
    <property type="component" value="Unassembled WGS sequence"/>
</dbReference>
<organism evidence="2 3">
    <name type="scientific">Popillia japonica</name>
    <name type="common">Japanese beetle</name>
    <dbReference type="NCBI Taxonomy" id="7064"/>
    <lineage>
        <taxon>Eukaryota</taxon>
        <taxon>Metazoa</taxon>
        <taxon>Ecdysozoa</taxon>
        <taxon>Arthropoda</taxon>
        <taxon>Hexapoda</taxon>
        <taxon>Insecta</taxon>
        <taxon>Pterygota</taxon>
        <taxon>Neoptera</taxon>
        <taxon>Endopterygota</taxon>
        <taxon>Coleoptera</taxon>
        <taxon>Polyphaga</taxon>
        <taxon>Scarabaeiformia</taxon>
        <taxon>Scarabaeidae</taxon>
        <taxon>Rutelinae</taxon>
        <taxon>Popillia</taxon>
    </lineage>
</organism>
<reference evidence="2 3" key="1">
    <citation type="journal article" date="2024" name="BMC Genomics">
        <title>De novo assembly and annotation of Popillia japonica's genome with initial clues to its potential as an invasive pest.</title>
        <authorList>
            <person name="Cucini C."/>
            <person name="Boschi S."/>
            <person name="Funari R."/>
            <person name="Cardaioli E."/>
            <person name="Iannotti N."/>
            <person name="Marturano G."/>
            <person name="Paoli F."/>
            <person name="Bruttini M."/>
            <person name="Carapelli A."/>
            <person name="Frati F."/>
            <person name="Nardi F."/>
        </authorList>
    </citation>
    <scope>NUCLEOTIDE SEQUENCE [LARGE SCALE GENOMIC DNA]</scope>
    <source>
        <strain evidence="2">DMR45628</strain>
    </source>
</reference>
<name>A0AAW1JVZ9_POPJA</name>
<dbReference type="AlphaFoldDB" id="A0AAW1JVZ9"/>
<sequence>MSGPASQIANYSRTPIPVSPRRGALFEHVSDAGDVDMNDSLTPVTQPGLSSLDYGELSDGEILKHIRLLQQILDKRAAKKSSNRNLHTDFKSEGATNFHTGAWVPTTRVQNPSPPEEDASSPNWANSLVRTFLSGSETLSNRKRQASSPNRISVEAMVHSLPSGAPNQIITSCGAQPFSPKRQRTATVDLADLNRNEHAYASQAEQGGKRKFPPIVLRDKSIWFRVSNEINHKGFSFTKAQNVANGISLFPTSEADFRGIAKFFTTDNIPFHTYQLPSEKVLNVVLRNIPVEIPDDQIKKQLEELGFKPDSVVRMRRNHGGRPMPLVLVKISKDQRRIYHLEKFMSLDTSVETLKAKPSIGQCFRCQRFGHAQSRCTAQ</sequence>
<evidence type="ECO:0000259" key="1">
    <source>
        <dbReference type="Pfam" id="PF07530"/>
    </source>
</evidence>
<proteinExistence type="predicted"/>
<keyword evidence="3" id="KW-1185">Reference proteome</keyword>
<accession>A0AAW1JVZ9</accession>